<evidence type="ECO:0000313" key="4">
    <source>
        <dbReference type="Proteomes" id="UP000275076"/>
    </source>
</evidence>
<dbReference type="Pfam" id="PF00903">
    <property type="entry name" value="Glyoxalase"/>
    <property type="match status" value="1"/>
</dbReference>
<dbReference type="Gene3D" id="3.10.180.10">
    <property type="entry name" value="2,3-Dihydroxybiphenyl 1,2-Dioxygenase, domain 1"/>
    <property type="match status" value="1"/>
</dbReference>
<organism evidence="3 4">
    <name type="scientific">Salibacterium salarium</name>
    <dbReference type="NCBI Taxonomy" id="284579"/>
    <lineage>
        <taxon>Bacteria</taxon>
        <taxon>Bacillati</taxon>
        <taxon>Bacillota</taxon>
        <taxon>Bacilli</taxon>
        <taxon>Bacillales</taxon>
        <taxon>Bacillaceae</taxon>
    </lineage>
</organism>
<dbReference type="PANTHER" id="PTHR21366:SF14">
    <property type="entry name" value="GLYOXALASE DOMAIN-CONTAINING PROTEIN 5"/>
    <property type="match status" value="1"/>
</dbReference>
<dbReference type="InterPro" id="IPR050383">
    <property type="entry name" value="GlyoxalaseI/FosfomycinResist"/>
</dbReference>
<dbReference type="PROSITE" id="PS00934">
    <property type="entry name" value="GLYOXALASE_I_1"/>
    <property type="match status" value="1"/>
</dbReference>
<dbReference type="OrthoDB" id="9800322at2"/>
<dbReference type="InterPro" id="IPR037523">
    <property type="entry name" value="VOC_core"/>
</dbReference>
<dbReference type="CDD" id="cd07253">
    <property type="entry name" value="GLOD5"/>
    <property type="match status" value="1"/>
</dbReference>
<dbReference type="GO" id="GO:0004462">
    <property type="term" value="F:lactoylglutathione lyase activity"/>
    <property type="evidence" value="ECO:0007669"/>
    <property type="project" value="InterPro"/>
</dbReference>
<dbReference type="EMBL" id="RBVX01000042">
    <property type="protein sequence ID" value="RSL30136.1"/>
    <property type="molecule type" value="Genomic_DNA"/>
</dbReference>
<keyword evidence="1" id="KW-0479">Metal-binding</keyword>
<dbReference type="GO" id="GO:0046872">
    <property type="term" value="F:metal ion binding"/>
    <property type="evidence" value="ECO:0007669"/>
    <property type="project" value="UniProtKB-KW"/>
</dbReference>
<dbReference type="InterPro" id="IPR004360">
    <property type="entry name" value="Glyas_Fos-R_dOase_dom"/>
</dbReference>
<evidence type="ECO:0000259" key="2">
    <source>
        <dbReference type="PROSITE" id="PS51819"/>
    </source>
</evidence>
<dbReference type="PROSITE" id="PS51819">
    <property type="entry name" value="VOC"/>
    <property type="match status" value="1"/>
</dbReference>
<dbReference type="InterPro" id="IPR029068">
    <property type="entry name" value="Glyas_Bleomycin-R_OHBP_Dase"/>
</dbReference>
<proteinExistence type="predicted"/>
<name>A0A3R9QGP9_9BACI</name>
<evidence type="ECO:0000256" key="1">
    <source>
        <dbReference type="ARBA" id="ARBA00022723"/>
    </source>
</evidence>
<evidence type="ECO:0000313" key="3">
    <source>
        <dbReference type="EMBL" id="RSL30136.1"/>
    </source>
</evidence>
<reference evidence="3 4" key="1">
    <citation type="submission" date="2018-10" db="EMBL/GenBank/DDBJ databases">
        <title>Draft genome sequence of Bacillus salarius IM0101, isolated from a hypersaline soil in Inner Mongolia, China.</title>
        <authorList>
            <person name="Yamprayoonswat W."/>
            <person name="Boonvisut S."/>
            <person name="Jumpathong W."/>
            <person name="Sittihan S."/>
            <person name="Ruangsuj P."/>
            <person name="Wanthongcharoen S."/>
            <person name="Thongpramul N."/>
            <person name="Pimmason S."/>
            <person name="Yu B."/>
            <person name="Yasawong M."/>
        </authorList>
    </citation>
    <scope>NUCLEOTIDE SEQUENCE [LARGE SCALE GENOMIC DNA]</scope>
    <source>
        <strain evidence="3 4">IM0101</strain>
    </source>
</reference>
<keyword evidence="4" id="KW-1185">Reference proteome</keyword>
<comment type="caution">
    <text evidence="3">The sequence shown here is derived from an EMBL/GenBank/DDBJ whole genome shotgun (WGS) entry which is preliminary data.</text>
</comment>
<sequence>MKIESLDHIVLTVNDIDKTIMFYTEILGMEVRTFGNNRKGLSFGKQQLNLHKIDEEVNPRACKPVPGSADLCLITSTPLKEVQNHLLEIGVEIETGPIMRAGALGEMMSVYFRDPDKNLVEVSNYNS</sequence>
<dbReference type="PANTHER" id="PTHR21366">
    <property type="entry name" value="GLYOXALASE FAMILY PROTEIN"/>
    <property type="match status" value="1"/>
</dbReference>
<dbReference type="Proteomes" id="UP000275076">
    <property type="component" value="Unassembled WGS sequence"/>
</dbReference>
<accession>A0A3R9QGP9</accession>
<feature type="domain" description="VOC" evidence="2">
    <location>
        <begin position="5"/>
        <end position="125"/>
    </location>
</feature>
<dbReference type="AlphaFoldDB" id="A0A3R9QGP9"/>
<protein>
    <submittedName>
        <fullName evidence="3">VOC family protein</fullName>
    </submittedName>
</protein>
<dbReference type="RefSeq" id="WP_125561188.1">
    <property type="nucleotide sequence ID" value="NZ_RBVX01000042.1"/>
</dbReference>
<dbReference type="SUPFAM" id="SSF54593">
    <property type="entry name" value="Glyoxalase/Bleomycin resistance protein/Dihydroxybiphenyl dioxygenase"/>
    <property type="match status" value="1"/>
</dbReference>
<gene>
    <name evidence="3" type="ORF">D7Z54_27540</name>
</gene>
<dbReference type="InterPro" id="IPR018146">
    <property type="entry name" value="Glyoxalase_1_CS"/>
</dbReference>